<evidence type="ECO:0000256" key="14">
    <source>
        <dbReference type="PIRSR" id="PIRSR603373-1"/>
    </source>
</evidence>
<sequence length="637" mass="68191">MTELNTCSHCGPAPKPAEAGATVIALVGAQNSGKSTLFNALTGARVHTGNWPGTSVAVSRGAWGRGRELIDFPGTYSLNPLSPDEALTRTLLVDAPPDERPDAVIVAVDATALGRSLYLVTQALELDHRVVVALTKTDVARAQGEEVHAQALAEQLGVPVVVVNGRTRQGLRELEDVLSAHQHHHPRHFDEEERFAFIDAAATSATSTVEGARTNWTERIDRIALHPVLGPIAFLAVMWLVFQITIYLAAPLQGWAEWLLTGPTADAARAGLAFLGIDHWLVTGLVVDGLISGVGMVASFLPLMALMFLCMAVLEDSGYMARAAVVTDRVMRSIGLPGKAFIPIVIGFGCNVPAISATRTLSSPRQRILTSLLIPFTSCSARLVVFLMLGTVFFPDHAGTVVFTMYVISIALVVLTGLVLRHTLWRTMPSEPLLIDLPTYQWPTPRLAATVVWVRVRGFLKDAATIIVATVIVVWLMLSIPVGGATVAPGEAPAPAESAYGAVSHAIAPVFEPAGFGSWSLTGPLLTGFVAKEAVISTWAQTYAVEDVTDEAPEEQAASPLAREVTRDFDEASGGHALAAVWAYMLFMLCYTPCVATIAAQKREIGWRWTLFGFGVQLAFAWLLATGAFQLLKLVGL</sequence>
<dbReference type="GO" id="GO:0005886">
    <property type="term" value="C:plasma membrane"/>
    <property type="evidence" value="ECO:0007669"/>
    <property type="project" value="UniProtKB-SubCell"/>
</dbReference>
<feature type="transmembrane region" description="Helical" evidence="16">
    <location>
        <begin position="334"/>
        <end position="356"/>
    </location>
</feature>
<dbReference type="GO" id="GO:0046872">
    <property type="term" value="F:metal ion binding"/>
    <property type="evidence" value="ECO:0007669"/>
    <property type="project" value="UniProtKB-KW"/>
</dbReference>
<evidence type="ECO:0000256" key="5">
    <source>
        <dbReference type="ARBA" id="ARBA00022496"/>
    </source>
</evidence>
<feature type="binding site" evidence="15">
    <location>
        <position position="40"/>
    </location>
    <ligand>
        <name>Mg(2+)</name>
        <dbReference type="ChEBI" id="CHEBI:18420"/>
        <label>2</label>
    </ligand>
</feature>
<evidence type="ECO:0000256" key="16">
    <source>
        <dbReference type="RuleBase" id="RU362098"/>
    </source>
</evidence>
<feature type="binding site" evidence="14">
    <location>
        <begin position="28"/>
        <end position="35"/>
    </location>
    <ligand>
        <name>GTP</name>
        <dbReference type="ChEBI" id="CHEBI:37565"/>
        <label>1</label>
    </ligand>
</feature>
<gene>
    <name evidence="18" type="primary">feoB</name>
    <name evidence="18" type="ORF">CTEST_04210</name>
</gene>
<keyword evidence="8 16" id="KW-1133">Transmembrane helix</keyword>
<organism evidence="18 19">
    <name type="scientific">Corynebacterium testudinoris</name>
    <dbReference type="NCBI Taxonomy" id="136857"/>
    <lineage>
        <taxon>Bacteria</taxon>
        <taxon>Bacillati</taxon>
        <taxon>Actinomycetota</taxon>
        <taxon>Actinomycetes</taxon>
        <taxon>Mycobacteriales</taxon>
        <taxon>Corynebacteriaceae</taxon>
        <taxon>Corynebacterium</taxon>
    </lineage>
</organism>
<feature type="domain" description="FeoB-type G" evidence="17">
    <location>
        <begin position="21"/>
        <end position="184"/>
    </location>
</feature>
<evidence type="ECO:0000256" key="11">
    <source>
        <dbReference type="ARBA" id="ARBA00023134"/>
    </source>
</evidence>
<evidence type="ECO:0000256" key="9">
    <source>
        <dbReference type="ARBA" id="ARBA00023004"/>
    </source>
</evidence>
<feature type="transmembrane region" description="Helical" evidence="16">
    <location>
        <begin position="368"/>
        <end position="394"/>
    </location>
</feature>
<accession>A0A0G3H6B8</accession>
<keyword evidence="9 16" id="KW-0408">Iron</keyword>
<feature type="transmembrane region" description="Helical" evidence="16">
    <location>
        <begin position="294"/>
        <end position="314"/>
    </location>
</feature>
<proteinExistence type="inferred from homology"/>
<dbReference type="EMBL" id="CP011545">
    <property type="protein sequence ID" value="AKK08290.1"/>
    <property type="molecule type" value="Genomic_DNA"/>
</dbReference>
<dbReference type="Pfam" id="PF07670">
    <property type="entry name" value="Gate"/>
    <property type="match status" value="2"/>
</dbReference>
<feature type="transmembrane region" description="Helical" evidence="16">
    <location>
        <begin position="270"/>
        <end position="287"/>
    </location>
</feature>
<dbReference type="STRING" id="136857.CTEST_04210"/>
<evidence type="ECO:0000256" key="12">
    <source>
        <dbReference type="ARBA" id="ARBA00023136"/>
    </source>
</evidence>
<keyword evidence="19" id="KW-1185">Reference proteome</keyword>
<keyword evidence="7 14" id="KW-0547">Nucleotide-binding</keyword>
<dbReference type="InterPro" id="IPR003373">
    <property type="entry name" value="Fe2_transport_prot-B"/>
</dbReference>
<feature type="binding site" evidence="15">
    <location>
        <position position="39"/>
    </location>
    <ligand>
        <name>Mg(2+)</name>
        <dbReference type="ChEBI" id="CHEBI:18420"/>
        <label>2</label>
    </ligand>
</feature>
<dbReference type="InterPro" id="IPR027417">
    <property type="entry name" value="P-loop_NTPase"/>
</dbReference>
<keyword evidence="6 16" id="KW-0812">Transmembrane</keyword>
<keyword evidence="12 16" id="KW-0472">Membrane</keyword>
<dbReference type="NCBIfam" id="TIGR00437">
    <property type="entry name" value="feoB"/>
    <property type="match status" value="1"/>
</dbReference>
<evidence type="ECO:0000259" key="17">
    <source>
        <dbReference type="PROSITE" id="PS51711"/>
    </source>
</evidence>
<dbReference type="InterPro" id="IPR030389">
    <property type="entry name" value="G_FEOB_dom"/>
</dbReference>
<protein>
    <recommendedName>
        <fullName evidence="13 16">Ferrous iron transport protein B</fullName>
    </recommendedName>
</protein>
<dbReference type="GO" id="GO:0015093">
    <property type="term" value="F:ferrous iron transmembrane transporter activity"/>
    <property type="evidence" value="ECO:0007669"/>
    <property type="project" value="UniProtKB-UniRule"/>
</dbReference>
<dbReference type="CDD" id="cd01879">
    <property type="entry name" value="FeoB"/>
    <property type="match status" value="1"/>
</dbReference>
<feature type="transmembrane region" description="Helical" evidence="16">
    <location>
        <begin position="577"/>
        <end position="599"/>
    </location>
</feature>
<keyword evidence="10" id="KW-0406">Ion transport</keyword>
<feature type="transmembrane region" description="Helical" evidence="16">
    <location>
        <begin position="400"/>
        <end position="420"/>
    </location>
</feature>
<dbReference type="PANTHER" id="PTHR43185:SF1">
    <property type="entry name" value="FE(2+) TRANSPORTER FEOB"/>
    <property type="match status" value="1"/>
</dbReference>
<evidence type="ECO:0000256" key="13">
    <source>
        <dbReference type="NCBIfam" id="TIGR00437"/>
    </source>
</evidence>
<feature type="transmembrane region" description="Helical" evidence="16">
    <location>
        <begin position="611"/>
        <end position="632"/>
    </location>
</feature>
<evidence type="ECO:0000256" key="4">
    <source>
        <dbReference type="ARBA" id="ARBA00022475"/>
    </source>
</evidence>
<evidence type="ECO:0000256" key="8">
    <source>
        <dbReference type="ARBA" id="ARBA00022989"/>
    </source>
</evidence>
<feature type="binding site" evidence="14">
    <location>
        <begin position="71"/>
        <end position="74"/>
    </location>
    <ligand>
        <name>GTP</name>
        <dbReference type="ChEBI" id="CHEBI:37565"/>
        <label>1</label>
    </ligand>
</feature>
<keyword evidence="15" id="KW-0479">Metal-binding</keyword>
<keyword evidence="11 14" id="KW-0342">GTP-binding</keyword>
<keyword evidence="15" id="KW-0460">Magnesium</keyword>
<dbReference type="RefSeq" id="WP_047252672.1">
    <property type="nucleotide sequence ID" value="NZ_CP011545.1"/>
</dbReference>
<reference evidence="19" key="2">
    <citation type="submission" date="2015-05" db="EMBL/GenBank/DDBJ databases">
        <title>Complete genome sequence of Corynebacterium testudinoris DSM 44614, recovered from necrotic lesions in the mouth of a tortoise.</title>
        <authorList>
            <person name="Ruckert C."/>
            <person name="Albersmeier A."/>
            <person name="Winkler A."/>
            <person name="Tauch A."/>
        </authorList>
    </citation>
    <scope>NUCLEOTIDE SEQUENCE [LARGE SCALE GENOMIC DNA]</scope>
    <source>
        <strain evidence="19">DSM 44614</strain>
    </source>
</reference>
<dbReference type="KEGG" id="cted:CTEST_04210"/>
<dbReference type="PATRIC" id="fig|136857.5.peg.832"/>
<evidence type="ECO:0000256" key="6">
    <source>
        <dbReference type="ARBA" id="ARBA00022692"/>
    </source>
</evidence>
<evidence type="ECO:0000256" key="15">
    <source>
        <dbReference type="PIRSR" id="PIRSR603373-2"/>
    </source>
</evidence>
<evidence type="ECO:0000256" key="1">
    <source>
        <dbReference type="ARBA" id="ARBA00003926"/>
    </source>
</evidence>
<dbReference type="InterPro" id="IPR050860">
    <property type="entry name" value="FeoB_GTPase"/>
</dbReference>
<dbReference type="Pfam" id="PF02421">
    <property type="entry name" value="FeoB_N"/>
    <property type="match status" value="1"/>
</dbReference>
<evidence type="ECO:0000256" key="7">
    <source>
        <dbReference type="ARBA" id="ARBA00022741"/>
    </source>
</evidence>
<dbReference type="InterPro" id="IPR011640">
    <property type="entry name" value="Fe2_transport_prot_B_C"/>
</dbReference>
<keyword evidence="4" id="KW-1003">Cell membrane</keyword>
<dbReference type="AlphaFoldDB" id="A0A0G3H6B8"/>
<dbReference type="PROSITE" id="PS51711">
    <property type="entry name" value="G_FEOB"/>
    <property type="match status" value="1"/>
</dbReference>
<dbReference type="OrthoDB" id="9809127at2"/>
<dbReference type="Gene3D" id="3.40.50.300">
    <property type="entry name" value="P-loop containing nucleotide triphosphate hydrolases"/>
    <property type="match status" value="1"/>
</dbReference>
<keyword evidence="3 16" id="KW-0813">Transport</keyword>
<comment type="subcellular location">
    <subcellularLocation>
        <location evidence="16">Cell inner membrane</location>
        <topology evidence="16">Multi-pass membrane protein</topology>
    </subcellularLocation>
    <subcellularLocation>
        <location evidence="2">Cell membrane</location>
        <topology evidence="2">Multi-pass membrane protein</topology>
    </subcellularLocation>
</comment>
<reference evidence="18 19" key="1">
    <citation type="journal article" date="2015" name="Genome Announc.">
        <title>Complete Genome Sequence of the Type Strain Corynebacterium testudinoris DSM 44614, Recovered from Necrotic Lesions in the Mouth of a Tortoise.</title>
        <authorList>
            <person name="Ruckert C."/>
            <person name="Kriete M."/>
            <person name="Jaenicke S."/>
            <person name="Winkler A."/>
            <person name="Tauch A."/>
        </authorList>
    </citation>
    <scope>NUCLEOTIDE SEQUENCE [LARGE SCALE GENOMIC DNA]</scope>
    <source>
        <strain evidence="18 19">DSM 44614</strain>
    </source>
</reference>
<feature type="transmembrane region" description="Helical" evidence="16">
    <location>
        <begin position="463"/>
        <end position="482"/>
    </location>
</feature>
<comment type="similarity">
    <text evidence="16">Belongs to the TRAFAC class TrmE-Era-EngA-EngB-Septin-like GTPase superfamily. FeoB GTPase (TC 9.A.8) family.</text>
</comment>
<dbReference type="GO" id="GO:0005525">
    <property type="term" value="F:GTP binding"/>
    <property type="evidence" value="ECO:0007669"/>
    <property type="project" value="UniProtKB-KW"/>
</dbReference>
<evidence type="ECO:0000313" key="18">
    <source>
        <dbReference type="EMBL" id="AKK08290.1"/>
    </source>
</evidence>
<feature type="transmembrane region" description="Helical" evidence="16">
    <location>
        <begin position="228"/>
        <end position="250"/>
    </location>
</feature>
<dbReference type="SUPFAM" id="SSF52540">
    <property type="entry name" value="P-loop containing nucleoside triphosphate hydrolases"/>
    <property type="match status" value="1"/>
</dbReference>
<evidence type="ECO:0000256" key="10">
    <source>
        <dbReference type="ARBA" id="ARBA00023065"/>
    </source>
</evidence>
<name>A0A0G3H6B8_9CORY</name>
<dbReference type="Pfam" id="PF07664">
    <property type="entry name" value="FeoB_C"/>
    <property type="match status" value="1"/>
</dbReference>
<keyword evidence="5 16" id="KW-0410">Iron transport</keyword>
<dbReference type="PANTHER" id="PTHR43185">
    <property type="entry name" value="FERROUS IRON TRANSPORT PROTEIN B"/>
    <property type="match status" value="1"/>
</dbReference>
<evidence type="ECO:0000313" key="19">
    <source>
        <dbReference type="Proteomes" id="UP000035540"/>
    </source>
</evidence>
<dbReference type="Proteomes" id="UP000035540">
    <property type="component" value="Chromosome"/>
</dbReference>
<evidence type="ECO:0000256" key="3">
    <source>
        <dbReference type="ARBA" id="ARBA00022448"/>
    </source>
</evidence>
<comment type="function">
    <text evidence="1 16">Probable transporter of a GTP-driven Fe(2+) uptake system.</text>
</comment>
<dbReference type="InterPro" id="IPR011642">
    <property type="entry name" value="Gate_dom"/>
</dbReference>
<evidence type="ECO:0000256" key="2">
    <source>
        <dbReference type="ARBA" id="ARBA00004651"/>
    </source>
</evidence>
<feature type="binding site" evidence="15">
    <location>
        <position position="43"/>
    </location>
    <ligand>
        <name>Mg(2+)</name>
        <dbReference type="ChEBI" id="CHEBI:18420"/>
        <label>2</label>
    </ligand>
</feature>
<feature type="binding site" evidence="15">
    <location>
        <position position="42"/>
    </location>
    <ligand>
        <name>Mg(2+)</name>
        <dbReference type="ChEBI" id="CHEBI:18420"/>
        <label>2</label>
    </ligand>
</feature>